<dbReference type="EMBL" id="KY404516">
    <property type="protein sequence ID" value="ARB50767.1"/>
    <property type="molecule type" value="Genomic_DNA"/>
</dbReference>
<feature type="signal peptide" evidence="2">
    <location>
        <begin position="1"/>
        <end position="21"/>
    </location>
</feature>
<feature type="region of interest" description="Disordered" evidence="1">
    <location>
        <begin position="247"/>
        <end position="276"/>
    </location>
</feature>
<feature type="compositionally biased region" description="Basic residues" evidence="1">
    <location>
        <begin position="267"/>
        <end position="276"/>
    </location>
</feature>
<reference evidence="3" key="1">
    <citation type="submission" date="2016-12" db="EMBL/GenBank/DDBJ databases">
        <title>Extending the VSGnome of Trypanosoma brucei strain TREU927.</title>
        <authorList>
            <person name="Cross G.A."/>
        </authorList>
    </citation>
    <scope>NUCLEOTIDE SEQUENCE</scope>
    <source>
        <strain evidence="3">Tb927.99.792</strain>
    </source>
</reference>
<evidence type="ECO:0000313" key="3">
    <source>
        <dbReference type="EMBL" id="ARB50767.1"/>
    </source>
</evidence>
<dbReference type="AlphaFoldDB" id="A0A1V0FY89"/>
<proteinExistence type="predicted"/>
<feature type="chain" id="PRO_5013138170" evidence="2">
    <location>
        <begin position="22"/>
        <end position="276"/>
    </location>
</feature>
<dbReference type="VEuPathDB" id="TriTrypDB:Tb427_000618400"/>
<keyword evidence="2" id="KW-0732">Signal</keyword>
<evidence type="ECO:0000256" key="1">
    <source>
        <dbReference type="SAM" id="MobiDB-lite"/>
    </source>
</evidence>
<accession>A0A1V0FY89</accession>
<sequence length="276" mass="29153">MSVYKAWSILLLLSTLRQSESWHNTAQKVENACHAASDVRTLYGAIKGKIVQLSQAQRTTDKDLAKLTLAAAVQTAKGETILTPVLAAAITTSHSNGKKLVEQLEAAMTAATNLAEIAGTQELVQYTASLKIPQKADGATAGTWPPATGFALRATAAATTKPECDKENLKQRKPATDQGRSSNGPKITVYHYKPKATDSTATEGPRICGKASAFGATTTCADGALGATTNMMILAGSLGTLEATSFERDKSGKADYSRRQPSPAALFRHKRASETN</sequence>
<feature type="region of interest" description="Disordered" evidence="1">
    <location>
        <begin position="159"/>
        <end position="188"/>
    </location>
</feature>
<name>A0A1V0FY89_9TRYP</name>
<protein>
    <submittedName>
        <fullName evidence="3">Variant surface glycoprotein</fullName>
    </submittedName>
</protein>
<feature type="compositionally biased region" description="Basic and acidic residues" evidence="1">
    <location>
        <begin position="247"/>
        <end position="258"/>
    </location>
</feature>
<organism evidence="3">
    <name type="scientific">Trypanosoma brucei</name>
    <dbReference type="NCBI Taxonomy" id="5691"/>
    <lineage>
        <taxon>Eukaryota</taxon>
        <taxon>Discoba</taxon>
        <taxon>Euglenozoa</taxon>
        <taxon>Kinetoplastea</taxon>
        <taxon>Metakinetoplastina</taxon>
        <taxon>Trypanosomatida</taxon>
        <taxon>Trypanosomatidae</taxon>
        <taxon>Trypanosoma</taxon>
    </lineage>
</organism>
<dbReference type="SUPFAM" id="SSF58087">
    <property type="entry name" value="Variant surface glycoprotein (N-terminal domain)"/>
    <property type="match status" value="1"/>
</dbReference>
<evidence type="ECO:0000256" key="2">
    <source>
        <dbReference type="SAM" id="SignalP"/>
    </source>
</evidence>